<evidence type="ECO:0000259" key="1">
    <source>
        <dbReference type="Pfam" id="PF13843"/>
    </source>
</evidence>
<protein>
    <recommendedName>
        <fullName evidence="1">PiggyBac transposable element-derived protein domain-containing protein</fullName>
    </recommendedName>
</protein>
<dbReference type="EMBL" id="JAEPRD010000259">
    <property type="protein sequence ID" value="KAG2192937.1"/>
    <property type="molecule type" value="Genomic_DNA"/>
</dbReference>
<sequence length="385" mass="44609">MEYDRFISVLQYHVFEVPCGNRLASDPLYQIRMYLQKFNEVLARALEPGRYLCVDESMNQWLGEGMPNLKKVPRKPHPIGQEYKTLADHDTFCIIQLDTVSNSVKKKYDDTDCNLIATLKRLTEPCFFSGRTVIGDSWFGSPEMTYVLLDHGLFSIMQVVKRKYWPRGMPSNDVICFLGAERGSHYTAVKQDEHGRPILIRSYIDRSGQQRELRRPQVIDDYEEHKSSVDTNNNRRDNMISFHDIMKTYRWENRFLAFAFGIAEANAFSCFKIWGSNSGNDLLHSDFKSRLAFSLLEKVRSMSGAASEIPMESMTTRKRDSASAHEYISLSFKGKRIRQVCKSCVGLGLKNPPRVEFRCACDTKAMCKKCHYEHFGEEYKKRSRI</sequence>
<dbReference type="Pfam" id="PF13843">
    <property type="entry name" value="DDE_Tnp_1_7"/>
    <property type="match status" value="1"/>
</dbReference>
<comment type="caution">
    <text evidence="2">The sequence shown here is derived from an EMBL/GenBank/DDBJ whole genome shotgun (WGS) entry which is preliminary data.</text>
</comment>
<dbReference type="AlphaFoldDB" id="A0A8H7USY0"/>
<gene>
    <name evidence="2" type="ORF">INT47_001301</name>
</gene>
<dbReference type="Proteomes" id="UP000603453">
    <property type="component" value="Unassembled WGS sequence"/>
</dbReference>
<dbReference type="PANTHER" id="PTHR46599:SF3">
    <property type="entry name" value="PIGGYBAC TRANSPOSABLE ELEMENT-DERIVED PROTEIN 4"/>
    <property type="match status" value="1"/>
</dbReference>
<proteinExistence type="predicted"/>
<evidence type="ECO:0000313" key="3">
    <source>
        <dbReference type="Proteomes" id="UP000603453"/>
    </source>
</evidence>
<name>A0A8H7USY0_9FUNG</name>
<accession>A0A8H7USY0</accession>
<dbReference type="OrthoDB" id="2409026at2759"/>
<reference evidence="2" key="1">
    <citation type="submission" date="2020-12" db="EMBL/GenBank/DDBJ databases">
        <title>Metabolic potential, ecology and presence of endohyphal bacteria is reflected in genomic diversity of Mucoromycotina.</title>
        <authorList>
            <person name="Muszewska A."/>
            <person name="Okrasinska A."/>
            <person name="Steczkiewicz K."/>
            <person name="Drgas O."/>
            <person name="Orlowska M."/>
            <person name="Perlinska-Lenart U."/>
            <person name="Aleksandrzak-Piekarczyk T."/>
            <person name="Szatraj K."/>
            <person name="Zielenkiewicz U."/>
            <person name="Pilsyk S."/>
            <person name="Malc E."/>
            <person name="Mieczkowski P."/>
            <person name="Kruszewska J.S."/>
            <person name="Biernat P."/>
            <person name="Pawlowska J."/>
        </authorList>
    </citation>
    <scope>NUCLEOTIDE SEQUENCE</scope>
    <source>
        <strain evidence="2">WA0000017839</strain>
    </source>
</reference>
<dbReference type="InterPro" id="IPR029526">
    <property type="entry name" value="PGBD"/>
</dbReference>
<organism evidence="2 3">
    <name type="scientific">Mucor saturninus</name>
    <dbReference type="NCBI Taxonomy" id="64648"/>
    <lineage>
        <taxon>Eukaryota</taxon>
        <taxon>Fungi</taxon>
        <taxon>Fungi incertae sedis</taxon>
        <taxon>Mucoromycota</taxon>
        <taxon>Mucoromycotina</taxon>
        <taxon>Mucoromycetes</taxon>
        <taxon>Mucorales</taxon>
        <taxon>Mucorineae</taxon>
        <taxon>Mucoraceae</taxon>
        <taxon>Mucor</taxon>
    </lineage>
</organism>
<evidence type="ECO:0000313" key="2">
    <source>
        <dbReference type="EMBL" id="KAG2192937.1"/>
    </source>
</evidence>
<keyword evidence="3" id="KW-1185">Reference proteome</keyword>
<dbReference type="PANTHER" id="PTHR46599">
    <property type="entry name" value="PIGGYBAC TRANSPOSABLE ELEMENT-DERIVED PROTEIN 4"/>
    <property type="match status" value="1"/>
</dbReference>
<feature type="domain" description="PiggyBac transposable element-derived protein" evidence="1">
    <location>
        <begin position="1"/>
        <end position="268"/>
    </location>
</feature>